<dbReference type="AlphaFoldDB" id="A0AAD6SLE3"/>
<sequence>MPLGRRARALAQAFWCSGVLVQKSACRHRNEGHAACIPTGTFYAVASAGSSGAQVCMRGAEPDASAEGLCASSSYARCARASAVDVAHGRPAHAIALSPQPARFEDEAVPVRPTPVRPIFLLLLFLPPLLALRMPWAASSSRPRPRAYREPLPTRTKYFFALGATRSLSATTGAENASARWRRAALPRWGVRVRAGAVGGRATRVRTGILLMPDARARRRCVCMRDGRPATRAFRAPRAVWAWSAGRELVCVSALWSAQTGSGSGAAEEGEVTTTGRARGPHFARSGCDIHAHDPSPAAGVSALARPSPFVKGAYWWVCVCVRACGRSGSGRRGSGSAVRLRSMRRRRRTGLVSWLGVGMWAASVYYVGVGTGGCAGHVLCSPTPTRRTPNVLPIQQMRARLGVDGITGIPISLAAAHGVTHDEVPVCGLSDARPCCPFHARSLCILYTAVTIPDFCPAHTSHIHIHIHNSHPRPTPGSRRAVATSHAQPTPRALLTSSCTPTASHTCIDRAREYPPCKPLMNFFPLRSYDD</sequence>
<evidence type="ECO:0000313" key="3">
    <source>
        <dbReference type="Proteomes" id="UP001218188"/>
    </source>
</evidence>
<accession>A0AAD6SLE3</accession>
<reference evidence="2" key="1">
    <citation type="submission" date="2023-03" db="EMBL/GenBank/DDBJ databases">
        <title>Massive genome expansion in bonnet fungi (Mycena s.s.) driven by repeated elements and novel gene families across ecological guilds.</title>
        <authorList>
            <consortium name="Lawrence Berkeley National Laboratory"/>
            <person name="Harder C.B."/>
            <person name="Miyauchi S."/>
            <person name="Viragh M."/>
            <person name="Kuo A."/>
            <person name="Thoen E."/>
            <person name="Andreopoulos B."/>
            <person name="Lu D."/>
            <person name="Skrede I."/>
            <person name="Drula E."/>
            <person name="Henrissat B."/>
            <person name="Morin E."/>
            <person name="Kohler A."/>
            <person name="Barry K."/>
            <person name="LaButti K."/>
            <person name="Morin E."/>
            <person name="Salamov A."/>
            <person name="Lipzen A."/>
            <person name="Mereny Z."/>
            <person name="Hegedus B."/>
            <person name="Baldrian P."/>
            <person name="Stursova M."/>
            <person name="Weitz H."/>
            <person name="Taylor A."/>
            <person name="Grigoriev I.V."/>
            <person name="Nagy L.G."/>
            <person name="Martin F."/>
            <person name="Kauserud H."/>
        </authorList>
    </citation>
    <scope>NUCLEOTIDE SEQUENCE</scope>
    <source>
        <strain evidence="2">CBHHK200</strain>
    </source>
</reference>
<name>A0AAD6SLE3_9AGAR</name>
<evidence type="ECO:0000256" key="1">
    <source>
        <dbReference type="SAM" id="MobiDB-lite"/>
    </source>
</evidence>
<dbReference type="EMBL" id="JARJCM010000107">
    <property type="protein sequence ID" value="KAJ7028893.1"/>
    <property type="molecule type" value="Genomic_DNA"/>
</dbReference>
<dbReference type="Proteomes" id="UP001218188">
    <property type="component" value="Unassembled WGS sequence"/>
</dbReference>
<feature type="region of interest" description="Disordered" evidence="1">
    <location>
        <begin position="469"/>
        <end position="488"/>
    </location>
</feature>
<evidence type="ECO:0000313" key="2">
    <source>
        <dbReference type="EMBL" id="KAJ7028893.1"/>
    </source>
</evidence>
<keyword evidence="3" id="KW-1185">Reference proteome</keyword>
<protein>
    <submittedName>
        <fullName evidence="2">Uncharacterized protein</fullName>
    </submittedName>
</protein>
<gene>
    <name evidence="2" type="ORF">C8F04DRAFT_1398646</name>
</gene>
<organism evidence="2 3">
    <name type="scientific">Mycena alexandri</name>
    <dbReference type="NCBI Taxonomy" id="1745969"/>
    <lineage>
        <taxon>Eukaryota</taxon>
        <taxon>Fungi</taxon>
        <taxon>Dikarya</taxon>
        <taxon>Basidiomycota</taxon>
        <taxon>Agaricomycotina</taxon>
        <taxon>Agaricomycetes</taxon>
        <taxon>Agaricomycetidae</taxon>
        <taxon>Agaricales</taxon>
        <taxon>Marasmiineae</taxon>
        <taxon>Mycenaceae</taxon>
        <taxon>Mycena</taxon>
    </lineage>
</organism>
<comment type="caution">
    <text evidence="2">The sequence shown here is derived from an EMBL/GenBank/DDBJ whole genome shotgun (WGS) entry which is preliminary data.</text>
</comment>
<proteinExistence type="predicted"/>